<keyword evidence="1" id="KW-0472">Membrane</keyword>
<accession>A0A849AAC4</accession>
<comment type="caution">
    <text evidence="2">The sequence shown here is derived from an EMBL/GenBank/DDBJ whole genome shotgun (WGS) entry which is preliminary data.</text>
</comment>
<dbReference type="AlphaFoldDB" id="A0A849AAC4"/>
<keyword evidence="3" id="KW-1185">Reference proteome</keyword>
<organism evidence="2 3">
    <name type="scientific">Nakamurella aerolata</name>
    <dbReference type="NCBI Taxonomy" id="1656892"/>
    <lineage>
        <taxon>Bacteria</taxon>
        <taxon>Bacillati</taxon>
        <taxon>Actinomycetota</taxon>
        <taxon>Actinomycetes</taxon>
        <taxon>Nakamurellales</taxon>
        <taxon>Nakamurellaceae</taxon>
        <taxon>Nakamurella</taxon>
    </lineage>
</organism>
<feature type="transmembrane region" description="Helical" evidence="1">
    <location>
        <begin position="16"/>
        <end position="36"/>
    </location>
</feature>
<reference evidence="2 3" key="1">
    <citation type="submission" date="2020-05" db="EMBL/GenBank/DDBJ databases">
        <title>Nakamurella sp. DB0629 isolated from air conditioner.</title>
        <authorList>
            <person name="Kim D.H."/>
            <person name="Kim D.-U."/>
        </authorList>
    </citation>
    <scope>NUCLEOTIDE SEQUENCE [LARGE SCALE GENOMIC DNA]</scope>
    <source>
        <strain evidence="2 3">DB0629</strain>
    </source>
</reference>
<sequence>MTTQPSRAGGPSGQPSLVPGTVLLGIAAVLIVLVLVKPDMPGWLRVTIAVVAVLVVIALLVIAFRVFRGVSRRGR</sequence>
<proteinExistence type="predicted"/>
<protein>
    <submittedName>
        <fullName evidence="2">Uncharacterized protein</fullName>
    </submittedName>
</protein>
<dbReference type="RefSeq" id="WP_171201170.1">
    <property type="nucleotide sequence ID" value="NZ_JABEND010000014.1"/>
</dbReference>
<dbReference type="Proteomes" id="UP000562984">
    <property type="component" value="Unassembled WGS sequence"/>
</dbReference>
<keyword evidence="1" id="KW-0812">Transmembrane</keyword>
<evidence type="ECO:0000313" key="2">
    <source>
        <dbReference type="EMBL" id="NNG37469.1"/>
    </source>
</evidence>
<feature type="transmembrane region" description="Helical" evidence="1">
    <location>
        <begin position="42"/>
        <end position="67"/>
    </location>
</feature>
<evidence type="ECO:0000256" key="1">
    <source>
        <dbReference type="SAM" id="Phobius"/>
    </source>
</evidence>
<name>A0A849AAC4_9ACTN</name>
<evidence type="ECO:0000313" key="3">
    <source>
        <dbReference type="Proteomes" id="UP000562984"/>
    </source>
</evidence>
<keyword evidence="1" id="KW-1133">Transmembrane helix</keyword>
<dbReference type="EMBL" id="JABEND010000014">
    <property type="protein sequence ID" value="NNG37469.1"/>
    <property type="molecule type" value="Genomic_DNA"/>
</dbReference>
<gene>
    <name evidence="2" type="ORF">HKD39_17530</name>
</gene>